<name>G0VF89_NAUCA</name>
<evidence type="ECO:0000313" key="2">
    <source>
        <dbReference type="Proteomes" id="UP000001640"/>
    </source>
</evidence>
<proteinExistence type="predicted"/>
<dbReference type="InterPro" id="IPR008551">
    <property type="entry name" value="TANGO2"/>
</dbReference>
<dbReference type="KEGG" id="ncs:NCAS_0E00840"/>
<dbReference type="EMBL" id="HE576756">
    <property type="protein sequence ID" value="CCC70154.1"/>
    <property type="molecule type" value="Genomic_DNA"/>
</dbReference>
<evidence type="ECO:0000313" key="1">
    <source>
        <dbReference type="EMBL" id="CCC70154.1"/>
    </source>
</evidence>
<dbReference type="RefSeq" id="XP_003676515.1">
    <property type="nucleotide sequence ID" value="XM_003676467.1"/>
</dbReference>
<dbReference type="GO" id="GO:0005794">
    <property type="term" value="C:Golgi apparatus"/>
    <property type="evidence" value="ECO:0007669"/>
    <property type="project" value="TreeGrafter"/>
</dbReference>
<dbReference type="PANTHER" id="PTHR17985">
    <property type="entry name" value="SER/THR-RICH PROTEIN T10 IN DGCR REGION"/>
    <property type="match status" value="1"/>
</dbReference>
<dbReference type="FunCoup" id="G0VF89">
    <property type="interactions" value="424"/>
</dbReference>
<dbReference type="GO" id="GO:0009306">
    <property type="term" value="P:protein secretion"/>
    <property type="evidence" value="ECO:0007669"/>
    <property type="project" value="TreeGrafter"/>
</dbReference>
<dbReference type="eggNOG" id="KOG2342">
    <property type="taxonomic scope" value="Eukaryota"/>
</dbReference>
<sequence>MGNSSPQIKLINKQQTMCILLATTAHPQYELILISNRDEFFERKTHVSCWHNDDFILSPFDMAKSCELHEKKIFGTWIGINRDAKIATILNLKLESQLDLKQLVKPQSRGMIPFVFLSEHDSDFNKWDTYEKFDGKYNYLRKTGDFNFFYGDPLNDEYRIIDSKGNTFKVLSGDPYLTVSNDMFATGGITVERASNNRIAEWRKIKFGKILLQDLVEESKSLDEDMLIEKCFKLASTCSVQPKENTKFNQNSTLPMETIFVPPLECEVNDDIGTSLSVGKYYGTRSQIVILISKNHERVKLVEHILYTSDNDIQHYSSTNPKEVKSFEFKPNIQKN</sequence>
<reference key="2">
    <citation type="submission" date="2011-08" db="EMBL/GenBank/DDBJ databases">
        <title>Genome sequence of Naumovozyma castellii.</title>
        <authorList>
            <person name="Gordon J.L."/>
            <person name="Armisen D."/>
            <person name="Proux-Wera E."/>
            <person name="OhEigeartaigh S.S."/>
            <person name="Byrne K.P."/>
            <person name="Wolfe K.H."/>
        </authorList>
    </citation>
    <scope>NUCLEOTIDE SEQUENCE</scope>
    <source>
        <strain>Type strain:CBS 4309</strain>
    </source>
</reference>
<dbReference type="Pfam" id="PF05742">
    <property type="entry name" value="TANGO2"/>
    <property type="match status" value="1"/>
</dbReference>
<dbReference type="STRING" id="1064592.G0VF89"/>
<accession>G0VF89</accession>
<dbReference type="GeneID" id="96903787"/>
<dbReference type="OrthoDB" id="191601at2759"/>
<keyword evidence="2" id="KW-1185">Reference proteome</keyword>
<protein>
    <submittedName>
        <fullName evidence="1">Uncharacterized protein</fullName>
    </submittedName>
</protein>
<dbReference type="InParanoid" id="G0VF89"/>
<dbReference type="GO" id="GO:0007030">
    <property type="term" value="P:Golgi organization"/>
    <property type="evidence" value="ECO:0007669"/>
    <property type="project" value="TreeGrafter"/>
</dbReference>
<reference evidence="1 2" key="1">
    <citation type="journal article" date="2011" name="Proc. Natl. Acad. Sci. U.S.A.">
        <title>Evolutionary erosion of yeast sex chromosomes by mating-type switching accidents.</title>
        <authorList>
            <person name="Gordon J.L."/>
            <person name="Armisen D."/>
            <person name="Proux-Wera E."/>
            <person name="Oheigeartaigh S.S."/>
            <person name="Byrne K.P."/>
            <person name="Wolfe K.H."/>
        </authorList>
    </citation>
    <scope>NUCLEOTIDE SEQUENCE [LARGE SCALE GENOMIC DNA]</scope>
    <source>
        <strain evidence="2">ATCC 76901 / BCRC 22586 / CBS 4309 / NBRC 1992 / NRRL Y-12630</strain>
    </source>
</reference>
<gene>
    <name evidence="1" type="primary">NCAS0E00840</name>
    <name evidence="1" type="ordered locus">NCAS_0E00840</name>
</gene>
<organism evidence="1 2">
    <name type="scientific">Naumovozyma castellii</name>
    <name type="common">Yeast</name>
    <name type="synonym">Saccharomyces castellii</name>
    <dbReference type="NCBI Taxonomy" id="27288"/>
    <lineage>
        <taxon>Eukaryota</taxon>
        <taxon>Fungi</taxon>
        <taxon>Dikarya</taxon>
        <taxon>Ascomycota</taxon>
        <taxon>Saccharomycotina</taxon>
        <taxon>Saccharomycetes</taxon>
        <taxon>Saccharomycetales</taxon>
        <taxon>Saccharomycetaceae</taxon>
        <taxon>Naumovozyma</taxon>
    </lineage>
</organism>
<dbReference type="OMA" id="MCILFAT"/>
<dbReference type="PANTHER" id="PTHR17985:SF8">
    <property type="entry name" value="TRANSPORT AND GOLGI ORGANIZATION PROTEIN 2 HOMOLOG"/>
    <property type="match status" value="1"/>
</dbReference>
<dbReference type="GO" id="GO:0005777">
    <property type="term" value="C:peroxisome"/>
    <property type="evidence" value="ECO:0007669"/>
    <property type="project" value="EnsemblFungi"/>
</dbReference>
<dbReference type="Proteomes" id="UP000001640">
    <property type="component" value="Chromosome 5"/>
</dbReference>
<dbReference type="HOGENOM" id="CLU_047037_0_1_1"/>
<dbReference type="AlphaFoldDB" id="G0VF89"/>